<proteinExistence type="predicted"/>
<evidence type="ECO:0000313" key="1">
    <source>
        <dbReference type="EnsemblPlants" id="AVESA.00010b.r2.5DG0959700.1.CDS"/>
    </source>
</evidence>
<evidence type="ECO:0000313" key="2">
    <source>
        <dbReference type="Proteomes" id="UP001732700"/>
    </source>
</evidence>
<reference evidence="1" key="1">
    <citation type="submission" date="2021-05" db="EMBL/GenBank/DDBJ databases">
        <authorList>
            <person name="Scholz U."/>
            <person name="Mascher M."/>
            <person name="Fiebig A."/>
        </authorList>
    </citation>
    <scope>NUCLEOTIDE SEQUENCE [LARGE SCALE GENOMIC DNA]</scope>
</reference>
<reference evidence="1" key="2">
    <citation type="submission" date="2025-09" db="UniProtKB">
        <authorList>
            <consortium name="EnsemblPlants"/>
        </authorList>
    </citation>
    <scope>IDENTIFICATION</scope>
</reference>
<organism evidence="1 2">
    <name type="scientific">Avena sativa</name>
    <name type="common">Oat</name>
    <dbReference type="NCBI Taxonomy" id="4498"/>
    <lineage>
        <taxon>Eukaryota</taxon>
        <taxon>Viridiplantae</taxon>
        <taxon>Streptophyta</taxon>
        <taxon>Embryophyta</taxon>
        <taxon>Tracheophyta</taxon>
        <taxon>Spermatophyta</taxon>
        <taxon>Magnoliopsida</taxon>
        <taxon>Liliopsida</taxon>
        <taxon>Poales</taxon>
        <taxon>Poaceae</taxon>
        <taxon>BOP clade</taxon>
        <taxon>Pooideae</taxon>
        <taxon>Poodae</taxon>
        <taxon>Poeae</taxon>
        <taxon>Poeae Chloroplast Group 1 (Aveneae type)</taxon>
        <taxon>Aveninae</taxon>
        <taxon>Avena</taxon>
    </lineage>
</organism>
<accession>A0ACD5YEL3</accession>
<dbReference type="EnsemblPlants" id="AVESA.00010b.r2.5DG0959700.1">
    <property type="protein sequence ID" value="AVESA.00010b.r2.5DG0959700.1.CDS"/>
    <property type="gene ID" value="AVESA.00010b.r2.5DG0959700"/>
</dbReference>
<dbReference type="Proteomes" id="UP001732700">
    <property type="component" value="Chromosome 5D"/>
</dbReference>
<protein>
    <submittedName>
        <fullName evidence="1">Uncharacterized protein</fullName>
    </submittedName>
</protein>
<keyword evidence="2" id="KW-1185">Reference proteome</keyword>
<sequence length="440" mass="48874">MYVTRPLSQYLADPNAAAEPPPEGPGSGFLVVVDETGETARTRCWGLCVDREMRGLPFPQNRQLALRPNTSPDTLESCATFVDCLSEVVGSLTDVDSGSAPGSKAAKIPDYAMLVPVIGQPLSSGRYYVVKADGKYRGMVSACSKEEDKTTCCCCFSCINDVKPRSFDRGDVYQQVEVQQLPSGNKGFKAVAVATDGIPPDYLRKKGWKVNTMKSPEYDLTADAQGVDSALRRQMPDLESLSIGVKNSSPVVVGKWYVPFMFVKADSMFVKAGGCFVKSDGKLSLKDQSRKCMFYEMTMEQSWEKICSREAEGTNHPAEVVLTATVRRSTVVLDGTRVVPREDSGAVWFEAAGDTTTTLGLDMVVWERMRWELERGDYWVAPVNGDEERIERVERCDGLGQWHKFACYVLVERFVLKRMDGSLALTCEFRHTDKIKAKWL</sequence>
<name>A0ACD5YEL3_AVESA</name>